<dbReference type="InterPro" id="IPR009078">
    <property type="entry name" value="Ferritin-like_SF"/>
</dbReference>
<organism evidence="1 2">
    <name type="scientific">Helicobacter mastomyrinus</name>
    <dbReference type="NCBI Taxonomy" id="287948"/>
    <lineage>
        <taxon>Bacteria</taxon>
        <taxon>Pseudomonadati</taxon>
        <taxon>Campylobacterota</taxon>
        <taxon>Epsilonproteobacteria</taxon>
        <taxon>Campylobacterales</taxon>
        <taxon>Helicobacteraceae</taxon>
        <taxon>Helicobacter</taxon>
    </lineage>
</organism>
<dbReference type="SUPFAM" id="SSF47240">
    <property type="entry name" value="Ferritin-like"/>
    <property type="match status" value="1"/>
</dbReference>
<dbReference type="InterPro" id="IPR011197">
    <property type="entry name" value="UCP012318"/>
</dbReference>
<gene>
    <name evidence="1" type="ORF">V3I05_01575</name>
</gene>
<name>A0ABZ3F863_9HELI</name>
<protein>
    <submittedName>
        <fullName evidence="1">Ferritin-like domain-containing protein</fullName>
    </submittedName>
</protein>
<dbReference type="Pfam" id="PF04305">
    <property type="entry name" value="DUF455"/>
    <property type="match status" value="1"/>
</dbReference>
<dbReference type="CDD" id="cd00657">
    <property type="entry name" value="Ferritin_like"/>
    <property type="match status" value="1"/>
</dbReference>
<dbReference type="EMBL" id="CP145316">
    <property type="protein sequence ID" value="XAM18400.1"/>
    <property type="molecule type" value="Genomic_DNA"/>
</dbReference>
<keyword evidence="2" id="KW-1185">Reference proteome</keyword>
<evidence type="ECO:0000313" key="1">
    <source>
        <dbReference type="EMBL" id="XAM18400.1"/>
    </source>
</evidence>
<dbReference type="InterPro" id="IPR007402">
    <property type="entry name" value="DUF455"/>
</dbReference>
<evidence type="ECO:0000313" key="2">
    <source>
        <dbReference type="Proteomes" id="UP001434737"/>
    </source>
</evidence>
<sequence>MFFDMLYSAMNAKTPAQKCTEIEALARISNIALASAQSYESIKSRHSPIYLLKQPSYVGFCMITHPTRIRRPKHIKSEQSLAKMLHSIVHIEYSAIDLALDAMYRFRDLPLSYYHDWLEVVLEEMRHFRLLRECLNALGYEYGDFPVHTQLFDAQKATSDISDRMALLHRGLEANGLDANPFVVSKIKHFEHTLRDRLLAVLEVILHDEIAHVKKGNRWWRYSHTNASTQEFLATLERFRAFYSPPRILNIQARIQAGFSTEELRMMGRHYSV</sequence>
<dbReference type="RefSeq" id="WP_300449781.1">
    <property type="nucleotide sequence ID" value="NZ_CP145316.1"/>
</dbReference>
<reference evidence="1 2" key="1">
    <citation type="submission" date="2024-02" db="EMBL/GenBank/DDBJ databases">
        <title>Genome and pathogenicity analysis of Helicobacter mastomyrinus isolated from mice.</title>
        <authorList>
            <person name="Zhu L."/>
        </authorList>
    </citation>
    <scope>NUCLEOTIDE SEQUENCE [LARGE SCALE GENOMIC DNA]</scope>
    <source>
        <strain evidence="1 2">Hm-17</strain>
    </source>
</reference>
<dbReference type="Proteomes" id="UP001434737">
    <property type="component" value="Chromosome"/>
</dbReference>
<dbReference type="PANTHER" id="PTHR42782:SF4">
    <property type="entry name" value="DUF455 DOMAIN-CONTAINING PROTEIN"/>
    <property type="match status" value="1"/>
</dbReference>
<dbReference type="PIRSF" id="PIRSF012318">
    <property type="entry name" value="UCP012318"/>
    <property type="match status" value="1"/>
</dbReference>
<accession>A0ABZ3F863</accession>
<proteinExistence type="predicted"/>
<dbReference type="PANTHER" id="PTHR42782">
    <property type="entry name" value="SI:CH73-314G15.3"/>
    <property type="match status" value="1"/>
</dbReference>